<proteinExistence type="predicted"/>
<feature type="compositionally biased region" description="Acidic residues" evidence="1">
    <location>
        <begin position="164"/>
        <end position="209"/>
    </location>
</feature>
<feature type="compositionally biased region" description="Polar residues" evidence="1">
    <location>
        <begin position="34"/>
        <end position="43"/>
    </location>
</feature>
<comment type="caution">
    <text evidence="2">The sequence shown here is derived from an EMBL/GenBank/DDBJ whole genome shotgun (WGS) entry which is preliminary data.</text>
</comment>
<gene>
    <name evidence="2" type="ORF">DFQ14_101552</name>
</gene>
<protein>
    <submittedName>
        <fullName evidence="2">Uncharacterized protein</fullName>
    </submittedName>
</protein>
<organism evidence="2 3">
    <name type="scientific">Halopolyspora algeriensis</name>
    <dbReference type="NCBI Taxonomy" id="1500506"/>
    <lineage>
        <taxon>Bacteria</taxon>
        <taxon>Bacillati</taxon>
        <taxon>Actinomycetota</taxon>
        <taxon>Actinomycetes</taxon>
        <taxon>Actinomycetes incertae sedis</taxon>
        <taxon>Halopolyspora</taxon>
    </lineage>
</organism>
<dbReference type="PRINTS" id="PR01217">
    <property type="entry name" value="PRICHEXTENSN"/>
</dbReference>
<dbReference type="EMBL" id="QPJC01000001">
    <property type="protein sequence ID" value="RCW47206.1"/>
    <property type="molecule type" value="Genomic_DNA"/>
</dbReference>
<sequence>MRHSVPTAALLALLAGSGVAGTVTLMTRVVPSMSEDSAVSSTEFPRHSTETSLAVPRGPLPQVSPTSPGRPPVAAPSTPTSVPAPPPASSDDRSAPAGITAPMPTEDSGSTETDEDPGSIVEGNPGDSSTREQAGKERLGGAKPDDSSTKKPTPPTEGGQPPAEGEEPPAEDQEPPAEDQEPPAEDQESPAEGEEPPAEGEEPPDEDDTTPPPSSEPDALLRLRLLGLEVEL</sequence>
<dbReference type="AlphaFoldDB" id="A0A368VYC8"/>
<dbReference type="Proteomes" id="UP000253495">
    <property type="component" value="Unassembled WGS sequence"/>
</dbReference>
<evidence type="ECO:0000313" key="2">
    <source>
        <dbReference type="EMBL" id="RCW47206.1"/>
    </source>
</evidence>
<evidence type="ECO:0000256" key="1">
    <source>
        <dbReference type="SAM" id="MobiDB-lite"/>
    </source>
</evidence>
<accession>A0A368VYC8</accession>
<feature type="compositionally biased region" description="Basic and acidic residues" evidence="1">
    <location>
        <begin position="129"/>
        <end position="149"/>
    </location>
</feature>
<feature type="region of interest" description="Disordered" evidence="1">
    <location>
        <begin position="33"/>
        <end position="220"/>
    </location>
</feature>
<reference evidence="2 3" key="1">
    <citation type="submission" date="2018-07" db="EMBL/GenBank/DDBJ databases">
        <title>Genomic Encyclopedia of Type Strains, Phase III (KMG-III): the genomes of soil and plant-associated and newly described type strains.</title>
        <authorList>
            <person name="Whitman W."/>
        </authorList>
    </citation>
    <scope>NUCLEOTIDE SEQUENCE [LARGE SCALE GENOMIC DNA]</scope>
    <source>
        <strain evidence="2 3">CECT 8575</strain>
    </source>
</reference>
<name>A0A368VYC8_9ACTN</name>
<keyword evidence="3" id="KW-1185">Reference proteome</keyword>
<evidence type="ECO:0000313" key="3">
    <source>
        <dbReference type="Proteomes" id="UP000253495"/>
    </source>
</evidence>